<protein>
    <submittedName>
        <fullName evidence="1">Uncharacterized protein</fullName>
    </submittedName>
</protein>
<evidence type="ECO:0000313" key="2">
    <source>
        <dbReference type="Proteomes" id="UP000183454"/>
    </source>
</evidence>
<proteinExistence type="predicted"/>
<dbReference type="AlphaFoldDB" id="A0A1H2QYM7"/>
<reference evidence="1 2" key="1">
    <citation type="submission" date="2016-10" db="EMBL/GenBank/DDBJ databases">
        <authorList>
            <person name="de Groot N.N."/>
        </authorList>
    </citation>
    <scope>NUCLEOTIDE SEQUENCE [LARGE SCALE GENOMIC DNA]</scope>
    <source>
        <strain evidence="1 2">Nm110</strain>
    </source>
</reference>
<name>A0A1H2QYM7_9PROT</name>
<organism evidence="1 2">
    <name type="scientific">Nitrosomonas communis</name>
    <dbReference type="NCBI Taxonomy" id="44574"/>
    <lineage>
        <taxon>Bacteria</taxon>
        <taxon>Pseudomonadati</taxon>
        <taxon>Pseudomonadota</taxon>
        <taxon>Betaproteobacteria</taxon>
        <taxon>Nitrosomonadales</taxon>
        <taxon>Nitrosomonadaceae</taxon>
        <taxon>Nitrosomonas</taxon>
    </lineage>
</organism>
<dbReference type="Proteomes" id="UP000183454">
    <property type="component" value="Unassembled WGS sequence"/>
</dbReference>
<sequence length="69" mass="7925">MNLKMIAEALGLASSIKRVLISPLVRWRSQVRTQMGKPGFRVQRLFVRSIIDYIDYDGLIINHANNNII</sequence>
<gene>
    <name evidence="1" type="ORF">SAMN05421882_100376</name>
</gene>
<evidence type="ECO:0000313" key="1">
    <source>
        <dbReference type="EMBL" id="SDW12312.1"/>
    </source>
</evidence>
<accession>A0A1H2QYM7</accession>
<dbReference type="EMBL" id="FNNH01000003">
    <property type="protein sequence ID" value="SDW12312.1"/>
    <property type="molecule type" value="Genomic_DNA"/>
</dbReference>